<accession>A0ABZ2YS00</accession>
<dbReference type="InterPro" id="IPR022269">
    <property type="entry name" value="SO_2930-like_C"/>
</dbReference>
<dbReference type="SUPFAM" id="SSF46626">
    <property type="entry name" value="Cytochrome c"/>
    <property type="match status" value="1"/>
</dbReference>
<name>A0ABZ2YS00_9BACT</name>
<dbReference type="PROSITE" id="PS51257">
    <property type="entry name" value="PROKAR_LIPOPROTEIN"/>
    <property type="match status" value="1"/>
</dbReference>
<protein>
    <submittedName>
        <fullName evidence="1">SO2930 family diheme c-type cytochrome</fullName>
    </submittedName>
</protein>
<reference evidence="2" key="1">
    <citation type="submission" date="2024-03" db="EMBL/GenBank/DDBJ databases">
        <title>Chitinophaga horti sp. nov., isolated from garden soil.</title>
        <authorList>
            <person name="Lee D.S."/>
            <person name="Han D.M."/>
            <person name="Baek J.H."/>
            <person name="Choi D.G."/>
            <person name="Jeon J.H."/>
            <person name="Jeon C.O."/>
        </authorList>
    </citation>
    <scope>NUCLEOTIDE SEQUENCE [LARGE SCALE GENOMIC DNA]</scope>
    <source>
        <strain evidence="2">GPA1</strain>
    </source>
</reference>
<evidence type="ECO:0000313" key="1">
    <source>
        <dbReference type="EMBL" id="WZN41711.1"/>
    </source>
</evidence>
<proteinExistence type="predicted"/>
<dbReference type="Proteomes" id="UP001485459">
    <property type="component" value="Chromosome"/>
</dbReference>
<dbReference type="EMBL" id="CP149822">
    <property type="protein sequence ID" value="WZN41711.1"/>
    <property type="molecule type" value="Genomic_DNA"/>
</dbReference>
<dbReference type="InterPro" id="IPR036280">
    <property type="entry name" value="Multihaem_cyt_sf"/>
</dbReference>
<dbReference type="NCBIfam" id="TIGR03806">
    <property type="entry name" value="chp_HNE_0200"/>
    <property type="match status" value="1"/>
</dbReference>
<dbReference type="InterPro" id="IPR036909">
    <property type="entry name" value="Cyt_c-like_dom_sf"/>
</dbReference>
<evidence type="ECO:0000313" key="2">
    <source>
        <dbReference type="Proteomes" id="UP001485459"/>
    </source>
</evidence>
<gene>
    <name evidence="1" type="ORF">WJU16_01490</name>
</gene>
<dbReference type="SUPFAM" id="SSF48695">
    <property type="entry name" value="Multiheme cytochromes"/>
    <property type="match status" value="1"/>
</dbReference>
<keyword evidence="2" id="KW-1185">Reference proteome</keyword>
<organism evidence="1 2">
    <name type="scientific">Chitinophaga pollutisoli</name>
    <dbReference type="NCBI Taxonomy" id="3133966"/>
    <lineage>
        <taxon>Bacteria</taxon>
        <taxon>Pseudomonadati</taxon>
        <taxon>Bacteroidota</taxon>
        <taxon>Chitinophagia</taxon>
        <taxon>Chitinophagales</taxon>
        <taxon>Chitinophagaceae</taxon>
        <taxon>Chitinophaga</taxon>
    </lineage>
</organism>
<sequence>MRIVIALAWIGMFAMGCSQPAKRPAAGFHDKLSDYGFFTGALKDLSPAARVHLYELATPLFSDYTVKKRFIALPEGSTMRYTDSSALDFPDGTYLIKNFAYRDSTGREILLETRLLHKDVADGKWKVMNYKWNAEQTEAEKWITGAQVPITLTDDAGQRISTHYQIPNTNDCKRCHASAGTLIPIGPKARNLNYHGQLEKWATAGILQGMPEIGKVAKFPVWNDSAHYTINERARAYLDVNCAHCHTKGGDADNTGLFLEYGQEAPSRLGILKGPVSAGNGAGGMDYDVVPGDPAASILHFRMNSSEPGTAMPELARTITHREGVDLIAAWIRQLPKTP</sequence>
<dbReference type="RefSeq" id="WP_341836559.1">
    <property type="nucleotide sequence ID" value="NZ_CP149822.1"/>
</dbReference>